<feature type="region of interest" description="Disordered" evidence="1">
    <location>
        <begin position="22"/>
        <end position="52"/>
    </location>
</feature>
<feature type="compositionally biased region" description="Acidic residues" evidence="1">
    <location>
        <begin position="27"/>
        <end position="36"/>
    </location>
</feature>
<reference evidence="3" key="1">
    <citation type="submission" date="2012-01" db="EMBL/GenBank/DDBJ databases">
        <title>The Genome Sequence of Oreochromis niloticus (Nile Tilapia).</title>
        <authorList>
            <consortium name="Broad Institute Genome Assembly Team"/>
            <consortium name="Broad Institute Sequencing Platform"/>
            <person name="Di Palma F."/>
            <person name="Johnson J."/>
            <person name="Lander E.S."/>
            <person name="Lindblad-Toh K."/>
        </authorList>
    </citation>
    <scope>NUCLEOTIDE SEQUENCE [LARGE SCALE GENOMIC DNA]</scope>
</reference>
<dbReference type="GeneTree" id="ENSGT00940000178380"/>
<protein>
    <submittedName>
        <fullName evidence="2">Uncharacterized protein</fullName>
    </submittedName>
</protein>
<organism evidence="2 3">
    <name type="scientific">Oreochromis niloticus</name>
    <name type="common">Nile tilapia</name>
    <name type="synonym">Tilapia nilotica</name>
    <dbReference type="NCBI Taxonomy" id="8128"/>
    <lineage>
        <taxon>Eukaryota</taxon>
        <taxon>Metazoa</taxon>
        <taxon>Chordata</taxon>
        <taxon>Craniata</taxon>
        <taxon>Vertebrata</taxon>
        <taxon>Euteleostomi</taxon>
        <taxon>Actinopterygii</taxon>
        <taxon>Neopterygii</taxon>
        <taxon>Teleostei</taxon>
        <taxon>Neoteleostei</taxon>
        <taxon>Acanthomorphata</taxon>
        <taxon>Ovalentaria</taxon>
        <taxon>Cichlomorphae</taxon>
        <taxon>Cichliformes</taxon>
        <taxon>Cichlidae</taxon>
        <taxon>African cichlids</taxon>
        <taxon>Pseudocrenilabrinae</taxon>
        <taxon>Oreochromini</taxon>
        <taxon>Oreochromis</taxon>
    </lineage>
</organism>
<reference evidence="2" key="3">
    <citation type="submission" date="2025-09" db="UniProtKB">
        <authorList>
            <consortium name="Ensembl"/>
        </authorList>
    </citation>
    <scope>IDENTIFICATION</scope>
</reference>
<accession>A0A669DCX7</accession>
<dbReference type="Ensembl" id="ENSONIT00000057936.1">
    <property type="protein sequence ID" value="ENSONIP00000056789.1"/>
    <property type="gene ID" value="ENSONIG00000027739.1"/>
</dbReference>
<dbReference type="Proteomes" id="UP000005207">
    <property type="component" value="Linkage group LG17"/>
</dbReference>
<proteinExistence type="predicted"/>
<name>A0A669DCX7_ORENI</name>
<evidence type="ECO:0000313" key="2">
    <source>
        <dbReference type="Ensembl" id="ENSONIP00000056789.1"/>
    </source>
</evidence>
<sequence>MSPNSPLFQYLQDLGHTDFEACPTASQEEEYGEQEGDLTSPGEDPQKTSKENTLHKTQEITYILNILQKLLTKIIFLVLFLDHFIYSLVCKVSENSEK</sequence>
<evidence type="ECO:0000256" key="1">
    <source>
        <dbReference type="SAM" id="MobiDB-lite"/>
    </source>
</evidence>
<dbReference type="AlphaFoldDB" id="A0A669DCX7"/>
<dbReference type="InParanoid" id="A0A669DCX7"/>
<keyword evidence="3" id="KW-1185">Reference proteome</keyword>
<reference evidence="2" key="2">
    <citation type="submission" date="2025-08" db="UniProtKB">
        <authorList>
            <consortium name="Ensembl"/>
        </authorList>
    </citation>
    <scope>IDENTIFICATION</scope>
</reference>
<evidence type="ECO:0000313" key="3">
    <source>
        <dbReference type="Proteomes" id="UP000005207"/>
    </source>
</evidence>